<accession>A0A4U6QKB2</accession>
<feature type="compositionally biased region" description="Gly residues" evidence="1">
    <location>
        <begin position="11"/>
        <end position="21"/>
    </location>
</feature>
<evidence type="ECO:0000256" key="1">
    <source>
        <dbReference type="SAM" id="MobiDB-lite"/>
    </source>
</evidence>
<dbReference type="Proteomes" id="UP000306985">
    <property type="component" value="Unassembled WGS sequence"/>
</dbReference>
<reference evidence="2 3" key="1">
    <citation type="submission" date="2019-05" db="EMBL/GenBank/DDBJ databases">
        <title>Nakamurella sp. N5BH11, whole genome shotgun sequence.</title>
        <authorList>
            <person name="Tuo L."/>
        </authorList>
    </citation>
    <scope>NUCLEOTIDE SEQUENCE [LARGE SCALE GENOMIC DNA]</scope>
    <source>
        <strain evidence="2 3">N5BH11</strain>
    </source>
</reference>
<feature type="region of interest" description="Disordered" evidence="1">
    <location>
        <begin position="1"/>
        <end position="21"/>
    </location>
</feature>
<gene>
    <name evidence="2" type="ORF">FDO65_04370</name>
</gene>
<organism evidence="2 3">
    <name type="scientific">Nakamurella flava</name>
    <dbReference type="NCBI Taxonomy" id="2576308"/>
    <lineage>
        <taxon>Bacteria</taxon>
        <taxon>Bacillati</taxon>
        <taxon>Actinomycetota</taxon>
        <taxon>Actinomycetes</taxon>
        <taxon>Nakamurellales</taxon>
        <taxon>Nakamurellaceae</taxon>
        <taxon>Nakamurella</taxon>
    </lineage>
</organism>
<sequence>MTSADPTPGALDGGSVRGLDGGPVAPRLRSFLDAHGGVGTAVVSSVGRRGARIVVVAESDGAWADAVVASVPDAVAVCSAAGITVADHWTRELSGRVTVSDADRRRMAGTGR</sequence>
<comment type="caution">
    <text evidence="2">The sequence shown here is derived from an EMBL/GenBank/DDBJ whole genome shotgun (WGS) entry which is preliminary data.</text>
</comment>
<proteinExistence type="predicted"/>
<evidence type="ECO:0000313" key="2">
    <source>
        <dbReference type="EMBL" id="TKV60904.1"/>
    </source>
</evidence>
<dbReference type="RefSeq" id="WP_137448207.1">
    <property type="nucleotide sequence ID" value="NZ_SZZH01000001.1"/>
</dbReference>
<protein>
    <submittedName>
        <fullName evidence="2">Uncharacterized protein</fullName>
    </submittedName>
</protein>
<keyword evidence="3" id="KW-1185">Reference proteome</keyword>
<name>A0A4U6QKB2_9ACTN</name>
<dbReference type="EMBL" id="SZZH01000001">
    <property type="protein sequence ID" value="TKV60904.1"/>
    <property type="molecule type" value="Genomic_DNA"/>
</dbReference>
<dbReference type="AlphaFoldDB" id="A0A4U6QKB2"/>
<evidence type="ECO:0000313" key="3">
    <source>
        <dbReference type="Proteomes" id="UP000306985"/>
    </source>
</evidence>
<dbReference type="OrthoDB" id="4774153at2"/>